<dbReference type="PANTHER" id="PTHR43335:SF4">
    <property type="entry name" value="ABC TRANSPORTER, ATP-BINDING PROTEIN"/>
    <property type="match status" value="1"/>
</dbReference>
<dbReference type="Proteomes" id="UP001081438">
    <property type="component" value="Unassembled WGS sequence"/>
</dbReference>
<dbReference type="InterPro" id="IPR003593">
    <property type="entry name" value="AAA+_ATPase"/>
</dbReference>
<keyword evidence="4 6" id="KW-0067">ATP-binding</keyword>
<dbReference type="PROSITE" id="PS00211">
    <property type="entry name" value="ABC_TRANSPORTER_1"/>
    <property type="match status" value="1"/>
</dbReference>
<protein>
    <submittedName>
        <fullName evidence="6">ABC transporter ATP-binding protein</fullName>
    </submittedName>
</protein>
<dbReference type="SUPFAM" id="SSF52540">
    <property type="entry name" value="P-loop containing nucleoside triphosphate hydrolases"/>
    <property type="match status" value="1"/>
</dbReference>
<name>A0A9Q4D975_9STAP</name>
<comment type="similarity">
    <text evidence="1">Belongs to the ABC transporter superfamily.</text>
</comment>
<gene>
    <name evidence="6" type="ORF">NW112_12065</name>
</gene>
<dbReference type="InterPro" id="IPR003439">
    <property type="entry name" value="ABC_transporter-like_ATP-bd"/>
</dbReference>
<evidence type="ECO:0000259" key="5">
    <source>
        <dbReference type="PROSITE" id="PS50893"/>
    </source>
</evidence>
<dbReference type="Pfam" id="PF00005">
    <property type="entry name" value="ABC_tran"/>
    <property type="match status" value="1"/>
</dbReference>
<dbReference type="RefSeq" id="WP_048665546.1">
    <property type="nucleotide sequence ID" value="NZ_JANSKS010000057.1"/>
</dbReference>
<proteinExistence type="inferred from homology"/>
<evidence type="ECO:0000256" key="3">
    <source>
        <dbReference type="ARBA" id="ARBA00022741"/>
    </source>
</evidence>
<dbReference type="PANTHER" id="PTHR43335">
    <property type="entry name" value="ABC TRANSPORTER, ATP-BINDING PROTEIN"/>
    <property type="match status" value="1"/>
</dbReference>
<evidence type="ECO:0000313" key="6">
    <source>
        <dbReference type="EMBL" id="MCY1595940.1"/>
    </source>
</evidence>
<evidence type="ECO:0000256" key="1">
    <source>
        <dbReference type="ARBA" id="ARBA00005417"/>
    </source>
</evidence>
<comment type="caution">
    <text evidence="6">The sequence shown here is derived from an EMBL/GenBank/DDBJ whole genome shotgun (WGS) entry which is preliminary data.</text>
</comment>
<dbReference type="EMBL" id="JANSKX010000050">
    <property type="protein sequence ID" value="MCY1595940.1"/>
    <property type="molecule type" value="Genomic_DNA"/>
</dbReference>
<dbReference type="Gene3D" id="3.40.50.300">
    <property type="entry name" value="P-loop containing nucleotide triphosphate hydrolases"/>
    <property type="match status" value="1"/>
</dbReference>
<dbReference type="GO" id="GO:0005524">
    <property type="term" value="F:ATP binding"/>
    <property type="evidence" value="ECO:0007669"/>
    <property type="project" value="UniProtKB-KW"/>
</dbReference>
<dbReference type="AlphaFoldDB" id="A0A9Q4D975"/>
<dbReference type="InterPro" id="IPR027417">
    <property type="entry name" value="P-loop_NTPase"/>
</dbReference>
<dbReference type="SMART" id="SM00382">
    <property type="entry name" value="AAA"/>
    <property type="match status" value="1"/>
</dbReference>
<keyword evidence="2" id="KW-0813">Transport</keyword>
<dbReference type="PROSITE" id="PS50893">
    <property type="entry name" value="ABC_TRANSPORTER_2"/>
    <property type="match status" value="1"/>
</dbReference>
<evidence type="ECO:0000256" key="4">
    <source>
        <dbReference type="ARBA" id="ARBA00022840"/>
    </source>
</evidence>
<organism evidence="6 7">
    <name type="scientific">Staphylococcus pettenkoferi</name>
    <dbReference type="NCBI Taxonomy" id="170573"/>
    <lineage>
        <taxon>Bacteria</taxon>
        <taxon>Bacillati</taxon>
        <taxon>Bacillota</taxon>
        <taxon>Bacilli</taxon>
        <taxon>Bacillales</taxon>
        <taxon>Staphylococcaceae</taxon>
        <taxon>Staphylococcus</taxon>
    </lineage>
</organism>
<keyword evidence="3" id="KW-0547">Nucleotide-binding</keyword>
<reference evidence="6" key="1">
    <citation type="journal article" date="2022" name="Int. J. Mol. Sci.">
        <title>Phenotypic and genotypic virulence characterisation of Staphylococcus pettenkoferi strains isolated from human bloodstream and diabetic foot infections.</title>
        <authorList>
            <person name="Magnan C."/>
        </authorList>
    </citation>
    <scope>NUCLEOTIDE SEQUENCE</scope>
    <source>
        <strain evidence="6">NSP020P</strain>
    </source>
</reference>
<feature type="domain" description="ABC transporter" evidence="5">
    <location>
        <begin position="4"/>
        <end position="231"/>
    </location>
</feature>
<dbReference type="GO" id="GO:0016887">
    <property type="term" value="F:ATP hydrolysis activity"/>
    <property type="evidence" value="ECO:0007669"/>
    <property type="project" value="InterPro"/>
</dbReference>
<sequence>MCVIQTKNLTKEFNGFNAVNNLNLTIPKGEISGFLGPNGSGKTTTIRMLLGLAEETSGDIKLFNMPLKNNKSEILSNVGALVDSPSFYEHLTGFENLKIMQLIHNCDYNKIQEVLSIVELNEAANKKVKDYSLGMKQRLGIAIALMNDPKLLILDEPTNGLDPNGIKKIRELLIMLSQRKGISIVVSSHNLFEIENMCNYVCLINNGTLLYQGEIKSLINRYAKHKIFFNTNDNNTAQNILKDYNVSIREDKLSINTQLSEIPKINKILVTNNMDVYEIIHEKTSLEDIFLKLTEKKEAKKNV</sequence>
<dbReference type="InterPro" id="IPR017871">
    <property type="entry name" value="ABC_transporter-like_CS"/>
</dbReference>
<evidence type="ECO:0000256" key="2">
    <source>
        <dbReference type="ARBA" id="ARBA00022448"/>
    </source>
</evidence>
<evidence type="ECO:0000313" key="7">
    <source>
        <dbReference type="Proteomes" id="UP001081438"/>
    </source>
</evidence>
<accession>A0A9Q4D975</accession>